<dbReference type="PROSITE" id="PS51233">
    <property type="entry name" value="VWFD"/>
    <property type="match status" value="1"/>
</dbReference>
<feature type="region of interest" description="Disordered" evidence="1">
    <location>
        <begin position="520"/>
        <end position="545"/>
    </location>
</feature>
<dbReference type="Proteomes" id="UP000735302">
    <property type="component" value="Unassembled WGS sequence"/>
</dbReference>
<feature type="domain" description="VWFD" evidence="2">
    <location>
        <begin position="304"/>
        <end position="479"/>
    </location>
</feature>
<sequence length="674" mass="76668">MVVDDNFNMPVDDNFHTLNQDPSSQHTLSEPAEQHRGRIHKSHMPVGITIFFNTTWGHKDDIQGLKVKTIDSSMVVDDNFNMPVDDNFHTLNQDPSSQHTFSEPVEQHRGRIHKSHMPVGITIFFNTTWGHKDDIQGLKVKLFATRSLEQILWIFKQMDSTVRSQDIVESIKRDLGDLNLSVQSDIEALNTYNHIHVVTSLEKVNASSWIPEYRSRLQDFLKMMMWKQYSRQGPEPGLGSTVHTIFDVSDLDKKLDMFMMDNNETIRFLDIPLPEWTHAFKFNQNIQTLPNQMVSYITHGYLPAECVLKGNKVRTIDTVVYQIQKDIDRCRTLLAMDCSPEKIFAITMIKSNTPFHAHPASQEAPVAETVTEWTVSANTQGIPMATVLQIISDDNFIEIDPDTVNAQVKVDDKVLDLKDSEPVALNRQVSDELKDKICGLCGNFDSQRSWEFEGPIREVYTSPISFASSYVLPERSACRAIKRRHKKTAAAAAMTFTSAFVPQYPQHHTKIYRNGDTENVASRLPDKMGSMSGGQQDRDQDRKQHYRNQIDQVPSIENLMLSTGSSPENNTNVTEKQNVEPVPQTDIRKLKEKNEICFSLTPVLRCPIDAPMVLKTKIEAIYYVCLKADDPRTQELIKESAANGVVKDLSTIEGTKLKRNVRQEILCGLESDVF</sequence>
<dbReference type="InterPro" id="IPR001846">
    <property type="entry name" value="VWF_type-D"/>
</dbReference>
<dbReference type="InterPro" id="IPR050733">
    <property type="entry name" value="Vitellogenin/Apolipophorin"/>
</dbReference>
<dbReference type="Pfam" id="PF00094">
    <property type="entry name" value="VWD"/>
    <property type="match status" value="1"/>
</dbReference>
<gene>
    <name evidence="3" type="ORF">PoB_004553800</name>
</gene>
<dbReference type="PANTHER" id="PTHR23345:SF15">
    <property type="entry name" value="VITELLOGENIN 1-RELATED"/>
    <property type="match status" value="1"/>
</dbReference>
<comment type="caution">
    <text evidence="3">The sequence shown here is derived from an EMBL/GenBank/DDBJ whole genome shotgun (WGS) entry which is preliminary data.</text>
</comment>
<dbReference type="GO" id="GO:0005319">
    <property type="term" value="F:lipid transporter activity"/>
    <property type="evidence" value="ECO:0007669"/>
    <property type="project" value="TreeGrafter"/>
</dbReference>
<feature type="region of interest" description="Disordered" evidence="1">
    <location>
        <begin position="562"/>
        <end position="582"/>
    </location>
</feature>
<proteinExistence type="predicted"/>
<organism evidence="3 4">
    <name type="scientific">Plakobranchus ocellatus</name>
    <dbReference type="NCBI Taxonomy" id="259542"/>
    <lineage>
        <taxon>Eukaryota</taxon>
        <taxon>Metazoa</taxon>
        <taxon>Spiralia</taxon>
        <taxon>Lophotrochozoa</taxon>
        <taxon>Mollusca</taxon>
        <taxon>Gastropoda</taxon>
        <taxon>Heterobranchia</taxon>
        <taxon>Euthyneura</taxon>
        <taxon>Panpulmonata</taxon>
        <taxon>Sacoglossa</taxon>
        <taxon>Placobranchoidea</taxon>
        <taxon>Plakobranchidae</taxon>
        <taxon>Plakobranchus</taxon>
    </lineage>
</organism>
<dbReference type="AlphaFoldDB" id="A0AAV4BJS4"/>
<dbReference type="PANTHER" id="PTHR23345">
    <property type="entry name" value="VITELLOGENIN-RELATED"/>
    <property type="match status" value="1"/>
</dbReference>
<dbReference type="EMBL" id="BLXT01004995">
    <property type="protein sequence ID" value="GFO19033.1"/>
    <property type="molecule type" value="Genomic_DNA"/>
</dbReference>
<evidence type="ECO:0000256" key="1">
    <source>
        <dbReference type="SAM" id="MobiDB-lite"/>
    </source>
</evidence>
<feature type="region of interest" description="Disordered" evidence="1">
    <location>
        <begin position="12"/>
        <end position="40"/>
    </location>
</feature>
<evidence type="ECO:0000313" key="4">
    <source>
        <dbReference type="Proteomes" id="UP000735302"/>
    </source>
</evidence>
<feature type="compositionally biased region" description="Polar residues" evidence="1">
    <location>
        <begin position="562"/>
        <end position="576"/>
    </location>
</feature>
<evidence type="ECO:0000313" key="3">
    <source>
        <dbReference type="EMBL" id="GFO19033.1"/>
    </source>
</evidence>
<feature type="compositionally biased region" description="Polar residues" evidence="1">
    <location>
        <begin position="16"/>
        <end position="28"/>
    </location>
</feature>
<reference evidence="3 4" key="1">
    <citation type="journal article" date="2021" name="Elife">
        <title>Chloroplast acquisition without the gene transfer in kleptoplastic sea slugs, Plakobranchus ocellatus.</title>
        <authorList>
            <person name="Maeda T."/>
            <person name="Takahashi S."/>
            <person name="Yoshida T."/>
            <person name="Shimamura S."/>
            <person name="Takaki Y."/>
            <person name="Nagai Y."/>
            <person name="Toyoda A."/>
            <person name="Suzuki Y."/>
            <person name="Arimoto A."/>
            <person name="Ishii H."/>
            <person name="Satoh N."/>
            <person name="Nishiyama T."/>
            <person name="Hasebe M."/>
            <person name="Maruyama T."/>
            <person name="Minagawa J."/>
            <person name="Obokata J."/>
            <person name="Shigenobu S."/>
        </authorList>
    </citation>
    <scope>NUCLEOTIDE SEQUENCE [LARGE SCALE GENOMIC DNA]</scope>
</reference>
<keyword evidence="4" id="KW-1185">Reference proteome</keyword>
<accession>A0AAV4BJS4</accession>
<evidence type="ECO:0000259" key="2">
    <source>
        <dbReference type="PROSITE" id="PS51233"/>
    </source>
</evidence>
<name>A0AAV4BJS4_9GAST</name>
<protein>
    <submittedName>
        <fullName evidence="3">Vitellogenin</fullName>
    </submittedName>
</protein>